<reference evidence="2 3" key="1">
    <citation type="submission" date="2017-02" db="EMBL/GenBank/DDBJ databases">
        <title>The new phylogeny of genus Mycobacterium.</title>
        <authorList>
            <person name="Tortoli E."/>
            <person name="Trovato A."/>
            <person name="Cirillo D.M."/>
        </authorList>
    </citation>
    <scope>NUCLEOTIDE SEQUENCE [LARGE SCALE GENOMIC DNA]</scope>
    <source>
        <strain evidence="2 3">DSM 45578</strain>
    </source>
</reference>
<evidence type="ECO:0008006" key="4">
    <source>
        <dbReference type="Google" id="ProtNLM"/>
    </source>
</evidence>
<dbReference type="OrthoDB" id="4554341at2"/>
<evidence type="ECO:0000256" key="1">
    <source>
        <dbReference type="SAM" id="MobiDB-lite"/>
    </source>
</evidence>
<sequence length="167" mass="17771">MTASDERTGTPEGGRAVDPADVDGLARSMLLLHGGHDDEDDHDHPAPRSGAGNWSKAPDFRSDPARAAAVHEATERDKQRYLTSGLASVDCRFCHATVQVKKLGAEHTSVQWNSTAAKRCAVFEEIRAAGGDPARARSCHRLTDSIKHAIAEGCLEEFSSAPSPGDG</sequence>
<evidence type="ECO:0000313" key="2">
    <source>
        <dbReference type="EMBL" id="ORA04294.1"/>
    </source>
</evidence>
<dbReference type="EMBL" id="MVHJ01000011">
    <property type="protein sequence ID" value="ORA04294.1"/>
    <property type="molecule type" value="Genomic_DNA"/>
</dbReference>
<comment type="caution">
    <text evidence="2">The sequence shown here is derived from an EMBL/GenBank/DDBJ whole genome shotgun (WGS) entry which is preliminary data.</text>
</comment>
<accession>A0A1W9YW64</accession>
<organism evidence="2 3">
    <name type="scientific">Mycolicibacterium bacteremicum</name>
    <name type="common">Mycobacterium bacteremicum</name>
    <dbReference type="NCBI Taxonomy" id="564198"/>
    <lineage>
        <taxon>Bacteria</taxon>
        <taxon>Bacillati</taxon>
        <taxon>Actinomycetota</taxon>
        <taxon>Actinomycetes</taxon>
        <taxon>Mycobacteriales</taxon>
        <taxon>Mycobacteriaceae</taxon>
        <taxon>Mycolicibacterium</taxon>
    </lineage>
</organism>
<protein>
    <recommendedName>
        <fullName evidence="4">Ferredoxin</fullName>
    </recommendedName>
</protein>
<name>A0A1W9YW64_MYCBA</name>
<dbReference type="RefSeq" id="WP_083059569.1">
    <property type="nucleotide sequence ID" value="NZ_JACKVM010000005.1"/>
</dbReference>
<gene>
    <name evidence="2" type="ORF">BST17_15605</name>
</gene>
<dbReference type="Proteomes" id="UP000192366">
    <property type="component" value="Unassembled WGS sequence"/>
</dbReference>
<proteinExistence type="predicted"/>
<dbReference type="STRING" id="564198.BST17_15605"/>
<dbReference type="AlphaFoldDB" id="A0A1W9YW64"/>
<feature type="region of interest" description="Disordered" evidence="1">
    <location>
        <begin position="1"/>
        <end position="76"/>
    </location>
</feature>
<evidence type="ECO:0000313" key="3">
    <source>
        <dbReference type="Proteomes" id="UP000192366"/>
    </source>
</evidence>
<keyword evidence="3" id="KW-1185">Reference proteome</keyword>